<dbReference type="AlphaFoldDB" id="A0AB39QZ17"/>
<evidence type="ECO:0000313" key="2">
    <source>
        <dbReference type="EMBL" id="XDQ46054.1"/>
    </source>
</evidence>
<dbReference type="Pfam" id="PF07876">
    <property type="entry name" value="Dabb"/>
    <property type="match status" value="1"/>
</dbReference>
<dbReference type="PROSITE" id="PS51502">
    <property type="entry name" value="S_R_A_B_BARREL"/>
    <property type="match status" value="1"/>
</dbReference>
<dbReference type="InterPro" id="IPR013097">
    <property type="entry name" value="Dabb"/>
</dbReference>
<proteinExistence type="predicted"/>
<gene>
    <name evidence="2" type="ORF">AB5J52_29470</name>
</gene>
<dbReference type="EMBL" id="CP163441">
    <property type="protein sequence ID" value="XDQ46054.1"/>
    <property type="molecule type" value="Genomic_DNA"/>
</dbReference>
<evidence type="ECO:0000259" key="1">
    <source>
        <dbReference type="PROSITE" id="PS51502"/>
    </source>
</evidence>
<name>A0AB39QZ17_9ACTN</name>
<dbReference type="InterPro" id="IPR011008">
    <property type="entry name" value="Dimeric_a/b-barrel"/>
</dbReference>
<dbReference type="SUPFAM" id="SSF54909">
    <property type="entry name" value="Dimeric alpha+beta barrel"/>
    <property type="match status" value="1"/>
</dbReference>
<reference evidence="2" key="1">
    <citation type="submission" date="2024-07" db="EMBL/GenBank/DDBJ databases">
        <authorList>
            <person name="Yu S.T."/>
        </authorList>
    </citation>
    <scope>NUCLEOTIDE SEQUENCE</scope>
    <source>
        <strain evidence="2">R39</strain>
    </source>
</reference>
<dbReference type="Gene3D" id="3.30.70.100">
    <property type="match status" value="1"/>
</dbReference>
<feature type="domain" description="Stress-response A/B barrel" evidence="1">
    <location>
        <begin position="2"/>
        <end position="91"/>
    </location>
</feature>
<dbReference type="SMART" id="SM00886">
    <property type="entry name" value="Dabb"/>
    <property type="match status" value="1"/>
</dbReference>
<dbReference type="RefSeq" id="WP_369224950.1">
    <property type="nucleotide sequence ID" value="NZ_CP163441.1"/>
</dbReference>
<accession>A0AB39QZ17</accession>
<protein>
    <submittedName>
        <fullName evidence="2">Dabb family protein</fullName>
    </submittedName>
</protein>
<sequence length="134" mass="15038">MIYHINRATVKATATPEQIEAVLESWRNQGRSNPAVKSFVVGREHGGDYTYSAVFVVEDLDGLFAYLTHPSTYETDRLGLNLGERLEIFDVSDDDDPELNAKIQDLHRRRNELNPQVARMLADVPSYTGAGVDD</sequence>
<organism evidence="2">
    <name type="scientific">Streptomyces sp. R39</name>
    <dbReference type="NCBI Taxonomy" id="3238631"/>
    <lineage>
        <taxon>Bacteria</taxon>
        <taxon>Bacillati</taxon>
        <taxon>Actinomycetota</taxon>
        <taxon>Actinomycetes</taxon>
        <taxon>Kitasatosporales</taxon>
        <taxon>Streptomycetaceae</taxon>
        <taxon>Streptomyces</taxon>
    </lineage>
</organism>